<reference evidence="1 2" key="1">
    <citation type="journal article" date="2016" name="Proc. Natl. Acad. Sci. U.S.A.">
        <title>Comparative genomics of biotechnologically important yeasts.</title>
        <authorList>
            <person name="Riley R."/>
            <person name="Haridas S."/>
            <person name="Wolfe K.H."/>
            <person name="Lopes M.R."/>
            <person name="Hittinger C.T."/>
            <person name="Goeker M."/>
            <person name="Salamov A.A."/>
            <person name="Wisecaver J.H."/>
            <person name="Long T.M."/>
            <person name="Calvey C.H."/>
            <person name="Aerts A.L."/>
            <person name="Barry K.W."/>
            <person name="Choi C."/>
            <person name="Clum A."/>
            <person name="Coughlan A.Y."/>
            <person name="Deshpande S."/>
            <person name="Douglass A.P."/>
            <person name="Hanson S.J."/>
            <person name="Klenk H.-P."/>
            <person name="LaButti K.M."/>
            <person name="Lapidus A."/>
            <person name="Lindquist E.A."/>
            <person name="Lipzen A.M."/>
            <person name="Meier-Kolthoff J.P."/>
            <person name="Ohm R.A."/>
            <person name="Otillar R.P."/>
            <person name="Pangilinan J.L."/>
            <person name="Peng Y."/>
            <person name="Rokas A."/>
            <person name="Rosa C.A."/>
            <person name="Scheuner C."/>
            <person name="Sibirny A.A."/>
            <person name="Slot J.C."/>
            <person name="Stielow J.B."/>
            <person name="Sun H."/>
            <person name="Kurtzman C.P."/>
            <person name="Blackwell M."/>
            <person name="Grigoriev I.V."/>
            <person name="Jeffries T.W."/>
        </authorList>
    </citation>
    <scope>NUCLEOTIDE SEQUENCE [LARGE SCALE GENOMIC DNA]</scope>
    <source>
        <strain evidence="2">ATCC 58044 / CBS 1984 / NCYC 433 / NRRL Y-366-8</strain>
    </source>
</reference>
<protein>
    <submittedName>
        <fullName evidence="1">Uncharacterized protein</fullName>
    </submittedName>
</protein>
<name>A0A1E3PAY1_WICAA</name>
<dbReference type="Proteomes" id="UP000094112">
    <property type="component" value="Unassembled WGS sequence"/>
</dbReference>
<dbReference type="OrthoDB" id="435881at2759"/>
<evidence type="ECO:0000313" key="1">
    <source>
        <dbReference type="EMBL" id="ODQ62528.1"/>
    </source>
</evidence>
<keyword evidence="2" id="KW-1185">Reference proteome</keyword>
<dbReference type="CDD" id="cd12148">
    <property type="entry name" value="fungal_TF_MHR"/>
    <property type="match status" value="1"/>
</dbReference>
<organism evidence="1 2">
    <name type="scientific">Wickerhamomyces anomalus (strain ATCC 58044 / CBS 1984 / NCYC 433 / NRRL Y-366-8)</name>
    <name type="common">Yeast</name>
    <name type="synonym">Hansenula anomala</name>
    <dbReference type="NCBI Taxonomy" id="683960"/>
    <lineage>
        <taxon>Eukaryota</taxon>
        <taxon>Fungi</taxon>
        <taxon>Dikarya</taxon>
        <taxon>Ascomycota</taxon>
        <taxon>Saccharomycotina</taxon>
        <taxon>Saccharomycetes</taxon>
        <taxon>Phaffomycetales</taxon>
        <taxon>Wickerhamomycetaceae</taxon>
        <taxon>Wickerhamomyces</taxon>
    </lineage>
</organism>
<proteinExistence type="predicted"/>
<dbReference type="EMBL" id="KV454208">
    <property type="protein sequence ID" value="ODQ62528.1"/>
    <property type="molecule type" value="Genomic_DNA"/>
</dbReference>
<sequence>MGVEYYKSKIKELETKLAISEDLISIFDSTGNSCTKYFGENSIPSLESEMMNGILPFEKDITREINLKKKPLPVIIDDDDERNKKVIKSLVEFFFKVDQYYYFNEIIDKDDLLKFLDNYDTMKTWSNDEDMMLLCCILVDVLKNGLENREPPIISHQEEKLKYLINYYFQISKIQTTETKKFLQSQLILINYYYFIYSFEKCWKLVFQLVSNAYSIGLHIEGGPLWTKINTMEALICSASSRPNIIPSCCLFSEVQKSNDELKEYQLCEVLRIKNGLFVSSYVNETKICYQAILKIDKQYDEYNSFLESKIIKDINDDEVEVSKKNEKFTSHTKEST</sequence>
<dbReference type="GeneID" id="30201681"/>
<accession>A0A1E3PAY1</accession>
<dbReference type="RefSeq" id="XP_019041735.1">
    <property type="nucleotide sequence ID" value="XM_019184435.1"/>
</dbReference>
<evidence type="ECO:0000313" key="2">
    <source>
        <dbReference type="Proteomes" id="UP000094112"/>
    </source>
</evidence>
<dbReference type="AlphaFoldDB" id="A0A1E3PAY1"/>
<gene>
    <name evidence="1" type="ORF">WICANDRAFT_76697</name>
</gene>